<organism evidence="1 2">
    <name type="scientific">Myxacorys almedinensis A</name>
    <dbReference type="NCBI Taxonomy" id="2690445"/>
    <lineage>
        <taxon>Bacteria</taxon>
        <taxon>Bacillati</taxon>
        <taxon>Cyanobacteriota</taxon>
        <taxon>Cyanophyceae</taxon>
        <taxon>Leptolyngbyales</taxon>
        <taxon>Leptolyngbyaceae</taxon>
        <taxon>Myxacorys</taxon>
        <taxon>Myxacorys almedinensis</taxon>
    </lineage>
</organism>
<evidence type="ECO:0000313" key="1">
    <source>
        <dbReference type="EMBL" id="NDJ19466.1"/>
    </source>
</evidence>
<reference evidence="1" key="1">
    <citation type="submission" date="2019-12" db="EMBL/GenBank/DDBJ databases">
        <title>High-Quality draft genome sequences of three cyanobacteria isolated from the limestone walls of the Old Cathedral of Coimbra.</title>
        <authorList>
            <person name="Tiago I."/>
            <person name="Soares F."/>
            <person name="Portugal A."/>
        </authorList>
    </citation>
    <scope>NUCLEOTIDE SEQUENCE</scope>
    <source>
        <strain evidence="1">A</strain>
    </source>
</reference>
<protein>
    <submittedName>
        <fullName evidence="1">Uncharacterized protein</fullName>
    </submittedName>
</protein>
<sequence>MSPIKFGIQLPPRYDRKLRLWAKLKGAARATLAANIIQARIEANWADIDQELNGIAAEQGISRQELEAQMLNGGDEDDSL</sequence>
<accession>A0A8J7Z7Q9</accession>
<comment type="caution">
    <text evidence="1">The sequence shown here is derived from an EMBL/GenBank/DDBJ whole genome shotgun (WGS) entry which is preliminary data.</text>
</comment>
<dbReference type="RefSeq" id="WP_162424994.1">
    <property type="nucleotide sequence ID" value="NZ_WVIE01000031.1"/>
</dbReference>
<evidence type="ECO:0000313" key="2">
    <source>
        <dbReference type="Proteomes" id="UP000646053"/>
    </source>
</evidence>
<proteinExistence type="predicted"/>
<dbReference type="Proteomes" id="UP000646053">
    <property type="component" value="Unassembled WGS sequence"/>
</dbReference>
<dbReference type="EMBL" id="WVIE01000031">
    <property type="protein sequence ID" value="NDJ19466.1"/>
    <property type="molecule type" value="Genomic_DNA"/>
</dbReference>
<keyword evidence="2" id="KW-1185">Reference proteome</keyword>
<gene>
    <name evidence="1" type="ORF">GS601_19615</name>
</gene>
<name>A0A8J7Z7Q9_9CYAN</name>
<dbReference type="AlphaFoldDB" id="A0A8J7Z7Q9"/>